<keyword evidence="2" id="KW-1185">Reference proteome</keyword>
<protein>
    <submittedName>
        <fullName evidence="1">Uncharacterized protein</fullName>
    </submittedName>
</protein>
<dbReference type="EMBL" id="CP025704">
    <property type="protein sequence ID" value="AUN97898.1"/>
    <property type="molecule type" value="Genomic_DNA"/>
</dbReference>
<evidence type="ECO:0000313" key="1">
    <source>
        <dbReference type="EMBL" id="AUN97898.1"/>
    </source>
</evidence>
<reference evidence="1 2" key="1">
    <citation type="submission" date="2018-01" db="EMBL/GenBank/DDBJ databases">
        <title>Complete genome sequence of Bacteriovorax stolpii DSM12778.</title>
        <authorList>
            <person name="Tang B."/>
            <person name="Chang J."/>
        </authorList>
    </citation>
    <scope>NUCLEOTIDE SEQUENCE [LARGE SCALE GENOMIC DNA]</scope>
    <source>
        <strain evidence="1 2">DSM 12778</strain>
    </source>
</reference>
<dbReference type="Proteomes" id="UP000235584">
    <property type="component" value="Chromosome"/>
</dbReference>
<sequence length="181" mass="20836">MFSAHTESVAMENNFAKFLAGTLEFQNSSIVKVRVGLKKVYELHFLAINLGRKCDSLMRNINYTKGREVGVDHFSFQLDSLNASVVNIQEKLKGHESEMNKYIEAFQRYNVKIEARITEEAATRPSVLMMNVRKKNEEFMSLSQNYLMTIQSSYHELNKASALVDQIKNKENISLRKRMCG</sequence>
<proteinExistence type="predicted"/>
<evidence type="ECO:0000313" key="2">
    <source>
        <dbReference type="Proteomes" id="UP000235584"/>
    </source>
</evidence>
<gene>
    <name evidence="1" type="ORF">C0V70_07210</name>
</gene>
<name>A0A2K9NQW5_BACTC</name>
<dbReference type="KEGG" id="bsto:C0V70_07210"/>
<dbReference type="AlphaFoldDB" id="A0A2K9NQW5"/>
<accession>A0A2K9NQW5</accession>
<organism evidence="1 2">
    <name type="scientific">Bacteriovorax stolpii</name>
    <name type="common">Bdellovibrio stolpii</name>
    <dbReference type="NCBI Taxonomy" id="960"/>
    <lineage>
        <taxon>Bacteria</taxon>
        <taxon>Pseudomonadati</taxon>
        <taxon>Bdellovibrionota</taxon>
        <taxon>Bacteriovoracia</taxon>
        <taxon>Bacteriovoracales</taxon>
        <taxon>Bacteriovoracaceae</taxon>
        <taxon>Bacteriovorax</taxon>
    </lineage>
</organism>